<evidence type="ECO:0000256" key="2">
    <source>
        <dbReference type="ARBA" id="ARBA00038766"/>
    </source>
</evidence>
<dbReference type="AlphaFoldDB" id="A0A1J7ICP0"/>
<dbReference type="EMBL" id="KV875102">
    <property type="protein sequence ID" value="OIW25197.1"/>
    <property type="molecule type" value="Genomic_DNA"/>
</dbReference>
<evidence type="ECO:0000313" key="6">
    <source>
        <dbReference type="Proteomes" id="UP000182658"/>
    </source>
</evidence>
<comment type="subunit">
    <text evidence="2">Interacts with hulA.</text>
</comment>
<evidence type="ECO:0000256" key="1">
    <source>
        <dbReference type="ARBA" id="ARBA00005298"/>
    </source>
</evidence>
<reference evidence="5 6" key="1">
    <citation type="submission" date="2016-10" db="EMBL/GenBank/DDBJ databases">
        <title>Draft genome sequence of Coniochaeta ligniaria NRRL30616, a lignocellulolytic fungus for bioabatement of inhibitors in plant biomass hydrolysates.</title>
        <authorList>
            <consortium name="DOE Joint Genome Institute"/>
            <person name="Jimenez D.J."/>
            <person name="Hector R.E."/>
            <person name="Riley R."/>
            <person name="Sun H."/>
            <person name="Grigoriev I.V."/>
            <person name="Van Elsas J.D."/>
            <person name="Nichols N.N."/>
        </authorList>
    </citation>
    <scope>NUCLEOTIDE SEQUENCE [LARGE SCALE GENOMIC DNA]</scope>
    <source>
        <strain evidence="5 6">NRRL 30616</strain>
    </source>
</reference>
<dbReference type="InterPro" id="IPR050357">
    <property type="entry name" value="Arrestin_domain-protein"/>
</dbReference>
<dbReference type="FunCoup" id="A0A1J7ICP0">
    <property type="interactions" value="79"/>
</dbReference>
<keyword evidence="6" id="KW-1185">Reference proteome</keyword>
<feature type="compositionally biased region" description="Polar residues" evidence="3">
    <location>
        <begin position="474"/>
        <end position="504"/>
    </location>
</feature>
<dbReference type="GO" id="GO:0070086">
    <property type="term" value="P:ubiquitin-dependent endocytosis"/>
    <property type="evidence" value="ECO:0007669"/>
    <property type="project" value="TreeGrafter"/>
</dbReference>
<feature type="domain" description="Arrestin C-terminal-like" evidence="4">
    <location>
        <begin position="192"/>
        <end position="344"/>
    </location>
</feature>
<dbReference type="Gene3D" id="2.60.40.640">
    <property type="match status" value="1"/>
</dbReference>
<dbReference type="InterPro" id="IPR014756">
    <property type="entry name" value="Ig_E-set"/>
</dbReference>
<dbReference type="Pfam" id="PF02752">
    <property type="entry name" value="Arrestin_C"/>
    <property type="match status" value="1"/>
</dbReference>
<dbReference type="GO" id="GO:0031625">
    <property type="term" value="F:ubiquitin protein ligase binding"/>
    <property type="evidence" value="ECO:0007669"/>
    <property type="project" value="TreeGrafter"/>
</dbReference>
<evidence type="ECO:0000259" key="4">
    <source>
        <dbReference type="SMART" id="SM01017"/>
    </source>
</evidence>
<dbReference type="PANTHER" id="PTHR11188:SF17">
    <property type="entry name" value="FI21816P1"/>
    <property type="match status" value="1"/>
</dbReference>
<dbReference type="GO" id="GO:0005829">
    <property type="term" value="C:cytosol"/>
    <property type="evidence" value="ECO:0007669"/>
    <property type="project" value="TreeGrafter"/>
</dbReference>
<name>A0A1J7ICP0_9PEZI</name>
<dbReference type="GO" id="GO:0030674">
    <property type="term" value="F:protein-macromolecule adaptor activity"/>
    <property type="evidence" value="ECO:0007669"/>
    <property type="project" value="TreeGrafter"/>
</dbReference>
<dbReference type="InterPro" id="IPR014752">
    <property type="entry name" value="Arrestin-like_C"/>
</dbReference>
<sequence>MPSFNPFSSVTGRNAVTLFEIRLDSDFLVFRGNEHESSGQLLKGTVVLCLPSPLKVEDIHLRLTGTLHLSWTDSKVTPTGISSQKVDKTSVILNHRWKPFVGIGAADSSSTTRAITLPAGNYEWPFELELPGNTSESVEGLPEASITYKLKATVARGKLAYDLHAYKRLRIIRTLESSALEFLHSMSVENIWPNKVEYSILIPRKAIVFGSSVPLEMRFTPLLKGLELGDITIRLVEVHDIIVQGPTGHALKEHKKEREVTHWTVPMSREEHWCDMIEDTGQEGWVMSTTLDLPRKIGKCVQDVNVQGIKIRHKLKMVVALKNPDGHISELRATLPVTIFISPNMPLDDEGNLVHGTPLSATPEEARTMAPPTYGDHVLDEIFRDAENDGLQTPGLRSGMSSPFYTHSRAGSTENLAAMLRMSDSTEITAQALQSRLQNVSLDPSHRNSSWQSMNSLSGAATPHYAQDSHLDPMSTSAPQSAPHSAPLSRQDSPEHSSGSTSPQHLDIPDLTQLSKVPSYQTAVRTPVKPLTVSSQNGTLPDYRTAVSAPSSPVLSHAMLSPPPPAMTMIPEASHEDGDQLRRTTMGARRQTTGVVGLSPFHPSFSGEMDEPRRLHLMRARERIS</sequence>
<dbReference type="SUPFAM" id="SSF81296">
    <property type="entry name" value="E set domains"/>
    <property type="match status" value="1"/>
</dbReference>
<dbReference type="PANTHER" id="PTHR11188">
    <property type="entry name" value="ARRESTIN DOMAIN CONTAINING PROTEIN"/>
    <property type="match status" value="1"/>
</dbReference>
<feature type="region of interest" description="Disordered" evidence="3">
    <location>
        <begin position="441"/>
        <end position="513"/>
    </location>
</feature>
<dbReference type="SMART" id="SM01017">
    <property type="entry name" value="Arrestin_C"/>
    <property type="match status" value="1"/>
</dbReference>
<dbReference type="InterPro" id="IPR011022">
    <property type="entry name" value="Arrestin_C-like"/>
</dbReference>
<proteinExistence type="inferred from homology"/>
<dbReference type="Proteomes" id="UP000182658">
    <property type="component" value="Unassembled WGS sequence"/>
</dbReference>
<dbReference type="STRING" id="1408157.A0A1J7ICP0"/>
<organism evidence="5 6">
    <name type="scientific">Coniochaeta ligniaria NRRL 30616</name>
    <dbReference type="NCBI Taxonomy" id="1408157"/>
    <lineage>
        <taxon>Eukaryota</taxon>
        <taxon>Fungi</taxon>
        <taxon>Dikarya</taxon>
        <taxon>Ascomycota</taxon>
        <taxon>Pezizomycotina</taxon>
        <taxon>Sordariomycetes</taxon>
        <taxon>Sordariomycetidae</taxon>
        <taxon>Coniochaetales</taxon>
        <taxon>Coniochaetaceae</taxon>
        <taxon>Coniochaeta</taxon>
    </lineage>
</organism>
<dbReference type="GO" id="GO:0005886">
    <property type="term" value="C:plasma membrane"/>
    <property type="evidence" value="ECO:0007669"/>
    <property type="project" value="TreeGrafter"/>
</dbReference>
<evidence type="ECO:0000313" key="5">
    <source>
        <dbReference type="EMBL" id="OIW25197.1"/>
    </source>
</evidence>
<dbReference type="InParanoid" id="A0A1J7ICP0"/>
<dbReference type="Pfam" id="PF00339">
    <property type="entry name" value="Arrestin_N"/>
    <property type="match status" value="1"/>
</dbReference>
<protein>
    <recommendedName>
        <fullName evidence="4">Arrestin C-terminal-like domain-containing protein</fullName>
    </recommendedName>
</protein>
<comment type="similarity">
    <text evidence="1">Belongs to the arrestin family.</text>
</comment>
<accession>A0A1J7ICP0</accession>
<gene>
    <name evidence="5" type="ORF">CONLIGDRAFT_583411</name>
</gene>
<dbReference type="OrthoDB" id="2333384at2759"/>
<dbReference type="InterPro" id="IPR011021">
    <property type="entry name" value="Arrestin-like_N"/>
</dbReference>
<evidence type="ECO:0000256" key="3">
    <source>
        <dbReference type="SAM" id="MobiDB-lite"/>
    </source>
</evidence>
<feature type="compositionally biased region" description="Polar residues" evidence="3">
    <location>
        <begin position="441"/>
        <end position="459"/>
    </location>
</feature>